<feature type="region of interest" description="Disordered" evidence="1">
    <location>
        <begin position="74"/>
        <end position="116"/>
    </location>
</feature>
<protein>
    <submittedName>
        <fullName evidence="2">Uncharacterized protein</fullName>
    </submittedName>
</protein>
<feature type="compositionally biased region" description="Polar residues" evidence="1">
    <location>
        <begin position="37"/>
        <end position="52"/>
    </location>
</feature>
<feature type="compositionally biased region" description="Polar residues" evidence="1">
    <location>
        <begin position="76"/>
        <end position="92"/>
    </location>
</feature>
<evidence type="ECO:0000256" key="1">
    <source>
        <dbReference type="SAM" id="MobiDB-lite"/>
    </source>
</evidence>
<gene>
    <name evidence="2" type="ORF">AVDCRST_MAG68-4682</name>
</gene>
<evidence type="ECO:0000313" key="2">
    <source>
        <dbReference type="EMBL" id="CAA9364208.1"/>
    </source>
</evidence>
<dbReference type="EMBL" id="CADCTW010000216">
    <property type="protein sequence ID" value="CAA9364208.1"/>
    <property type="molecule type" value="Genomic_DNA"/>
</dbReference>
<sequence>MNVFRAALLGAVLLAPACKGGGEADEANAPAVAIDTTNAEPMDGSSTQQVQAQAEALTPEQAAQRGLVDTTIHLENLSSSDSTPPGATNQAPVNPGAQARARSDTAPPAPETNPRP</sequence>
<name>A0A6J4MMY7_9BACT</name>
<proteinExistence type="predicted"/>
<feature type="region of interest" description="Disordered" evidence="1">
    <location>
        <begin position="37"/>
        <end position="59"/>
    </location>
</feature>
<feature type="compositionally biased region" description="Pro residues" evidence="1">
    <location>
        <begin position="107"/>
        <end position="116"/>
    </location>
</feature>
<accession>A0A6J4MMY7</accession>
<dbReference type="AlphaFoldDB" id="A0A6J4MMY7"/>
<reference evidence="2" key="1">
    <citation type="submission" date="2020-02" db="EMBL/GenBank/DDBJ databases">
        <authorList>
            <person name="Meier V. D."/>
        </authorList>
    </citation>
    <scope>NUCLEOTIDE SEQUENCE</scope>
    <source>
        <strain evidence="2">AVDCRST_MAG68</strain>
    </source>
</reference>
<organism evidence="2">
    <name type="scientific">uncultured Gemmatimonadota bacterium</name>
    <dbReference type="NCBI Taxonomy" id="203437"/>
    <lineage>
        <taxon>Bacteria</taxon>
        <taxon>Pseudomonadati</taxon>
        <taxon>Gemmatimonadota</taxon>
        <taxon>environmental samples</taxon>
    </lineage>
</organism>